<protein>
    <submittedName>
        <fullName evidence="3">D-glycerate 2-kinase</fullName>
    </submittedName>
</protein>
<dbReference type="InterPro" id="IPR025286">
    <property type="entry name" value="MOFRL_assoc_dom"/>
</dbReference>
<evidence type="ECO:0000259" key="2">
    <source>
        <dbReference type="Pfam" id="PF13660"/>
    </source>
</evidence>
<dbReference type="InterPro" id="IPR039760">
    <property type="entry name" value="MOFRL_protein"/>
</dbReference>
<dbReference type="PANTHER" id="PTHR12227:SF0">
    <property type="entry name" value="GLYCERATE KINASE"/>
    <property type="match status" value="1"/>
</dbReference>
<comment type="caution">
    <text evidence="3">The sequence shown here is derived from an EMBL/GenBank/DDBJ whole genome shotgun (WGS) entry which is preliminary data.</text>
</comment>
<dbReference type="EMBL" id="BMGT01000004">
    <property type="protein sequence ID" value="GGG87757.1"/>
    <property type="molecule type" value="Genomic_DNA"/>
</dbReference>
<evidence type="ECO:0000313" key="3">
    <source>
        <dbReference type="EMBL" id="GGG87757.1"/>
    </source>
</evidence>
<dbReference type="GO" id="GO:0005737">
    <property type="term" value="C:cytoplasm"/>
    <property type="evidence" value="ECO:0007669"/>
    <property type="project" value="TreeGrafter"/>
</dbReference>
<dbReference type="RefSeq" id="WP_188555510.1">
    <property type="nucleotide sequence ID" value="NZ_BMGT01000004.1"/>
</dbReference>
<name>A0A917HQV4_9BACT</name>
<feature type="domain" description="MOFRL" evidence="1">
    <location>
        <begin position="335"/>
        <end position="459"/>
    </location>
</feature>
<sequence>MTNSRLRDNAQEIFRQSLADCSIESAFTRAIHVSNEKGSPRLVIHGIEPIELISLKHIRVVAAGKAAGAMLSALLRCLEPCGQHDVSGVLIAAEQPSAIPPGFQFFQGGHPLPNEASLAGAQAAFDMLGDLQEDQTAATETLVVFLISGGASAMMELPLDPSISLEDLRNFYRELVHSGASIAEINCIRKHFSAVKGGRLALAARGIASLSMLISDVPPEHLDALASGPTLPDTSTVEQCREILARYELQNRFSPSVRRFFERPDLPETPKPGSFTARTITLLTSDHLAEAARKRAEELGFHVAIDNTCDDWDYRKAAEYLIDRVRSLRSIYPRVCLISSGEVTVKLPSANVSAKLDSSGIGGRNQHFSLYAATLLEEADASMVVLSAGSDGIDGNSPATGGVVDEQMLRCQTQTRNCDVSEEVRDAAMKSLQKFDSYTFLESMGATIVIGPTGNNLRDLRILLNVTN</sequence>
<dbReference type="Gene3D" id="3.40.50.10180">
    <property type="entry name" value="Glycerate kinase, MOFRL-like N-terminal domain"/>
    <property type="match status" value="1"/>
</dbReference>
<dbReference type="InterPro" id="IPR037035">
    <property type="entry name" value="GK-like_C_sf"/>
</dbReference>
<dbReference type="PANTHER" id="PTHR12227">
    <property type="entry name" value="GLYCERATE KINASE"/>
    <property type="match status" value="1"/>
</dbReference>
<dbReference type="AlphaFoldDB" id="A0A917HQV4"/>
<dbReference type="Gene3D" id="3.40.1480.10">
    <property type="entry name" value="MOFRL domain"/>
    <property type="match status" value="1"/>
</dbReference>
<dbReference type="InterPro" id="IPR007835">
    <property type="entry name" value="MOFRL"/>
</dbReference>
<accession>A0A917HQV4</accession>
<dbReference type="InterPro" id="IPR038614">
    <property type="entry name" value="GK_N_sf"/>
</dbReference>
<reference evidence="3" key="1">
    <citation type="journal article" date="2014" name="Int. J. Syst. Evol. Microbiol.">
        <title>Complete genome sequence of Corynebacterium casei LMG S-19264T (=DSM 44701T), isolated from a smear-ripened cheese.</title>
        <authorList>
            <consortium name="US DOE Joint Genome Institute (JGI-PGF)"/>
            <person name="Walter F."/>
            <person name="Albersmeier A."/>
            <person name="Kalinowski J."/>
            <person name="Ruckert C."/>
        </authorList>
    </citation>
    <scope>NUCLEOTIDE SEQUENCE</scope>
    <source>
        <strain evidence="3">CGMCC 1.12997</strain>
    </source>
</reference>
<feature type="domain" description="MOFRL-associated" evidence="2">
    <location>
        <begin position="10"/>
        <end position="262"/>
    </location>
</feature>
<dbReference type="SUPFAM" id="SSF82544">
    <property type="entry name" value="GckA/TtuD-like"/>
    <property type="match status" value="1"/>
</dbReference>
<dbReference type="Pfam" id="PF05161">
    <property type="entry name" value="MOFRL"/>
    <property type="match status" value="1"/>
</dbReference>
<dbReference type="Pfam" id="PF13660">
    <property type="entry name" value="DUF4147"/>
    <property type="match status" value="1"/>
</dbReference>
<dbReference type="GO" id="GO:0008887">
    <property type="term" value="F:glycerate kinase activity"/>
    <property type="evidence" value="ECO:0007669"/>
    <property type="project" value="InterPro"/>
</dbReference>
<reference evidence="3" key="2">
    <citation type="submission" date="2020-09" db="EMBL/GenBank/DDBJ databases">
        <authorList>
            <person name="Sun Q."/>
            <person name="Zhou Y."/>
        </authorList>
    </citation>
    <scope>NUCLEOTIDE SEQUENCE</scope>
    <source>
        <strain evidence="3">CGMCC 1.12997</strain>
    </source>
</reference>
<proteinExistence type="predicted"/>
<gene>
    <name evidence="3" type="ORF">GCM10011585_34820</name>
</gene>
<evidence type="ECO:0000259" key="1">
    <source>
        <dbReference type="Pfam" id="PF05161"/>
    </source>
</evidence>
<evidence type="ECO:0000313" key="4">
    <source>
        <dbReference type="Proteomes" id="UP000647241"/>
    </source>
</evidence>
<keyword evidence="4" id="KW-1185">Reference proteome</keyword>
<organism evidence="3 4">
    <name type="scientific">Edaphobacter dinghuensis</name>
    <dbReference type="NCBI Taxonomy" id="1560005"/>
    <lineage>
        <taxon>Bacteria</taxon>
        <taxon>Pseudomonadati</taxon>
        <taxon>Acidobacteriota</taxon>
        <taxon>Terriglobia</taxon>
        <taxon>Terriglobales</taxon>
        <taxon>Acidobacteriaceae</taxon>
        <taxon>Edaphobacter</taxon>
    </lineage>
</organism>
<dbReference type="Proteomes" id="UP000647241">
    <property type="component" value="Unassembled WGS sequence"/>
</dbReference>